<dbReference type="EMBL" id="JANBPT010000029">
    <property type="protein sequence ID" value="KAJ1929621.1"/>
    <property type="molecule type" value="Genomic_DNA"/>
</dbReference>
<proteinExistence type="predicted"/>
<feature type="region of interest" description="Disordered" evidence="1">
    <location>
        <begin position="273"/>
        <end position="323"/>
    </location>
</feature>
<sequence length="420" mass="45373">MPIPQLGMLVAGTVTLLTVAGIIIVQELRNRHEEEEERECIRHLTNPHFNSYAEYHQYYYGAGRAARLADEKNEPTTHVSLAELRRHAANEPGPWTGTETLPPFHLPSRSSPAGNDDNNDDHSRLCYSETHVLRRRKAAGTFRIDQFGRTEEDIQREYSYLQAMEQANERRWRELQDEKRALARLEAEVQARRAVLATSDPSAVDGKPRTVKTEFDSELLPGPRPHDPTVVASHPASVTRTTSPDPFAFGGGSTHLAGSAWQLERSSLNAPPAIATRSSVGSSSTTASSSSARLNLSSQGPAEPAVALNHTGSQDSPSDNYASAANSLLAPSVPSLMPSHIASSRMSDLSTVLTAMEDEGLVDVSVGSVNDHAHPVAPPHVAYSGRVHSPSSRRNSNVSAGLGSASDASWVELASRGSQM</sequence>
<feature type="region of interest" description="Disordered" evidence="1">
    <location>
        <begin position="201"/>
        <end position="251"/>
    </location>
</feature>
<protein>
    <submittedName>
        <fullName evidence="2">Uncharacterized protein</fullName>
    </submittedName>
</protein>
<evidence type="ECO:0000313" key="2">
    <source>
        <dbReference type="EMBL" id="KAJ1929621.1"/>
    </source>
</evidence>
<reference evidence="2" key="1">
    <citation type="submission" date="2022-07" db="EMBL/GenBank/DDBJ databases">
        <title>Phylogenomic reconstructions and comparative analyses of Kickxellomycotina fungi.</title>
        <authorList>
            <person name="Reynolds N.K."/>
            <person name="Stajich J.E."/>
            <person name="Barry K."/>
            <person name="Grigoriev I.V."/>
            <person name="Crous P."/>
            <person name="Smith M.E."/>
        </authorList>
    </citation>
    <scope>NUCLEOTIDE SEQUENCE</scope>
    <source>
        <strain evidence="2">RSA 861</strain>
    </source>
</reference>
<keyword evidence="3" id="KW-1185">Reference proteome</keyword>
<feature type="region of interest" description="Disordered" evidence="1">
    <location>
        <begin position="379"/>
        <end position="404"/>
    </location>
</feature>
<feature type="compositionally biased region" description="Polar residues" evidence="1">
    <location>
        <begin position="310"/>
        <end position="323"/>
    </location>
</feature>
<feature type="compositionally biased region" description="Low complexity" evidence="1">
    <location>
        <begin position="275"/>
        <end position="298"/>
    </location>
</feature>
<accession>A0A9W8ADR4</accession>
<feature type="compositionally biased region" description="Polar residues" evidence="1">
    <location>
        <begin position="389"/>
        <end position="399"/>
    </location>
</feature>
<comment type="caution">
    <text evidence="2">The sequence shown here is derived from an EMBL/GenBank/DDBJ whole genome shotgun (WGS) entry which is preliminary data.</text>
</comment>
<evidence type="ECO:0000256" key="1">
    <source>
        <dbReference type="SAM" id="MobiDB-lite"/>
    </source>
</evidence>
<gene>
    <name evidence="2" type="ORF">IWQ60_000998</name>
</gene>
<evidence type="ECO:0000313" key="3">
    <source>
        <dbReference type="Proteomes" id="UP001150569"/>
    </source>
</evidence>
<feature type="compositionally biased region" description="Basic and acidic residues" evidence="1">
    <location>
        <begin position="206"/>
        <end position="215"/>
    </location>
</feature>
<organism evidence="2 3">
    <name type="scientific">Tieghemiomyces parasiticus</name>
    <dbReference type="NCBI Taxonomy" id="78921"/>
    <lineage>
        <taxon>Eukaryota</taxon>
        <taxon>Fungi</taxon>
        <taxon>Fungi incertae sedis</taxon>
        <taxon>Zoopagomycota</taxon>
        <taxon>Kickxellomycotina</taxon>
        <taxon>Dimargaritomycetes</taxon>
        <taxon>Dimargaritales</taxon>
        <taxon>Dimargaritaceae</taxon>
        <taxon>Tieghemiomyces</taxon>
    </lineage>
</organism>
<name>A0A9W8ADR4_9FUNG</name>
<dbReference type="AlphaFoldDB" id="A0A9W8ADR4"/>
<dbReference type="Proteomes" id="UP001150569">
    <property type="component" value="Unassembled WGS sequence"/>
</dbReference>
<feature type="region of interest" description="Disordered" evidence="1">
    <location>
        <begin position="90"/>
        <end position="123"/>
    </location>
</feature>